<name>A0ABQ5DF74_9ASTR</name>
<gene>
    <name evidence="1" type="ORF">Tco_0926148</name>
</gene>
<reference evidence="1" key="1">
    <citation type="journal article" date="2022" name="Int. J. Mol. Sci.">
        <title>Draft Genome of Tanacetum Coccineum: Genomic Comparison of Closely Related Tanacetum-Family Plants.</title>
        <authorList>
            <person name="Yamashiro T."/>
            <person name="Shiraishi A."/>
            <person name="Nakayama K."/>
            <person name="Satake H."/>
        </authorList>
    </citation>
    <scope>NUCLEOTIDE SEQUENCE</scope>
</reference>
<proteinExistence type="predicted"/>
<protein>
    <recommendedName>
        <fullName evidence="3">Maturase</fullName>
    </recommendedName>
</protein>
<evidence type="ECO:0000313" key="1">
    <source>
        <dbReference type="EMBL" id="GJT35729.1"/>
    </source>
</evidence>
<evidence type="ECO:0008006" key="3">
    <source>
        <dbReference type="Google" id="ProtNLM"/>
    </source>
</evidence>
<sequence length="242" mass="27317">MLGSCFSSYYLTVHDFDRFFNELKLVINLDFIQQVKSTGIVSNLGQVSLKGPILSRVKLSPFSKTYHPFSWGHFQHDLIFNLKLKGLSSYVSVALLTLTCSLNTDLDLNDLLICLVVHLWASELTISNFSLADRRDLQKCEANLLSRSEMNGGLTLHVLKPLLSDTILPTFPMSRPLLWVGNEQTSAFELSEFALSGLILLVITKVERVNMLQTLVISEHNILRAMQIVPSHIQGKHYRSKL</sequence>
<dbReference type="EMBL" id="BQNB010015076">
    <property type="protein sequence ID" value="GJT35729.1"/>
    <property type="molecule type" value="Genomic_DNA"/>
</dbReference>
<reference evidence="1" key="2">
    <citation type="submission" date="2022-01" db="EMBL/GenBank/DDBJ databases">
        <authorList>
            <person name="Yamashiro T."/>
            <person name="Shiraishi A."/>
            <person name="Satake H."/>
            <person name="Nakayama K."/>
        </authorList>
    </citation>
    <scope>NUCLEOTIDE SEQUENCE</scope>
</reference>
<keyword evidence="2" id="KW-1185">Reference proteome</keyword>
<dbReference type="Proteomes" id="UP001151760">
    <property type="component" value="Unassembled WGS sequence"/>
</dbReference>
<organism evidence="1 2">
    <name type="scientific">Tanacetum coccineum</name>
    <dbReference type="NCBI Taxonomy" id="301880"/>
    <lineage>
        <taxon>Eukaryota</taxon>
        <taxon>Viridiplantae</taxon>
        <taxon>Streptophyta</taxon>
        <taxon>Embryophyta</taxon>
        <taxon>Tracheophyta</taxon>
        <taxon>Spermatophyta</taxon>
        <taxon>Magnoliopsida</taxon>
        <taxon>eudicotyledons</taxon>
        <taxon>Gunneridae</taxon>
        <taxon>Pentapetalae</taxon>
        <taxon>asterids</taxon>
        <taxon>campanulids</taxon>
        <taxon>Asterales</taxon>
        <taxon>Asteraceae</taxon>
        <taxon>Asteroideae</taxon>
        <taxon>Anthemideae</taxon>
        <taxon>Anthemidinae</taxon>
        <taxon>Tanacetum</taxon>
    </lineage>
</organism>
<comment type="caution">
    <text evidence="1">The sequence shown here is derived from an EMBL/GenBank/DDBJ whole genome shotgun (WGS) entry which is preliminary data.</text>
</comment>
<evidence type="ECO:0000313" key="2">
    <source>
        <dbReference type="Proteomes" id="UP001151760"/>
    </source>
</evidence>
<accession>A0ABQ5DF74</accession>